<evidence type="ECO:0000313" key="2">
    <source>
        <dbReference type="EMBL" id="MBB6038089.1"/>
    </source>
</evidence>
<reference evidence="2 3" key="1">
    <citation type="submission" date="2020-08" db="EMBL/GenBank/DDBJ databases">
        <title>Genomic Encyclopedia of Type Strains, Phase IV (KMG-IV): sequencing the most valuable type-strain genomes for metagenomic binning, comparative biology and taxonomic classification.</title>
        <authorList>
            <person name="Goeker M."/>
        </authorList>
    </citation>
    <scope>NUCLEOTIDE SEQUENCE [LARGE SCALE GENOMIC DNA]</scope>
    <source>
        <strain evidence="2 3">YIM 65646</strain>
    </source>
</reference>
<feature type="domain" description="BD-FAE-like" evidence="1">
    <location>
        <begin position="28"/>
        <end position="125"/>
    </location>
</feature>
<gene>
    <name evidence="2" type="ORF">HNR73_005969</name>
</gene>
<keyword evidence="3" id="KW-1185">Reference proteome</keyword>
<dbReference type="Pfam" id="PF20434">
    <property type="entry name" value="BD-FAE"/>
    <property type="match status" value="1"/>
</dbReference>
<dbReference type="EMBL" id="JACHGT010000015">
    <property type="protein sequence ID" value="MBB6038089.1"/>
    <property type="molecule type" value="Genomic_DNA"/>
</dbReference>
<sequence length="241" mass="26319">MTEPQPPWVAPFVLDTPEVPRERHGHWDLYDPQSDHPRPLVVFVHGGPVNPAWPASPRDWHVYRGYGAQVAARGFTAVTVDHRLHGGDAYPQAYADVLDAVEAARADERVDADRVAVWVFSGGGPMLAPLLRDRPSWLKVLGATYPALDSFLDVKPPEGFHPLEELADAPAIPLVFTRVGLERDFLAPAQATFLEEAEGGPLAVELIEVPNGVHGFDHTNDTDESRTAVDLAIGKVLSHLS</sequence>
<dbReference type="Gene3D" id="3.40.50.1820">
    <property type="entry name" value="alpha/beta hydrolase"/>
    <property type="match status" value="1"/>
</dbReference>
<dbReference type="InterPro" id="IPR049492">
    <property type="entry name" value="BD-FAE-like_dom"/>
</dbReference>
<organism evidence="2 3">
    <name type="scientific">Phytomonospora endophytica</name>
    <dbReference type="NCBI Taxonomy" id="714109"/>
    <lineage>
        <taxon>Bacteria</taxon>
        <taxon>Bacillati</taxon>
        <taxon>Actinomycetota</taxon>
        <taxon>Actinomycetes</taxon>
        <taxon>Micromonosporales</taxon>
        <taxon>Micromonosporaceae</taxon>
        <taxon>Phytomonospora</taxon>
    </lineage>
</organism>
<dbReference type="AlphaFoldDB" id="A0A841G075"/>
<dbReference type="RefSeq" id="WP_184790897.1">
    <property type="nucleotide sequence ID" value="NZ_BONT01000048.1"/>
</dbReference>
<protein>
    <submittedName>
        <fullName evidence="2">Acetyl esterase/lipase</fullName>
    </submittedName>
</protein>
<evidence type="ECO:0000313" key="3">
    <source>
        <dbReference type="Proteomes" id="UP000548476"/>
    </source>
</evidence>
<dbReference type="InterPro" id="IPR029058">
    <property type="entry name" value="AB_hydrolase_fold"/>
</dbReference>
<dbReference type="SUPFAM" id="SSF53474">
    <property type="entry name" value="alpha/beta-Hydrolases"/>
    <property type="match status" value="1"/>
</dbReference>
<accession>A0A841G075</accession>
<dbReference type="Proteomes" id="UP000548476">
    <property type="component" value="Unassembled WGS sequence"/>
</dbReference>
<name>A0A841G075_9ACTN</name>
<evidence type="ECO:0000259" key="1">
    <source>
        <dbReference type="Pfam" id="PF20434"/>
    </source>
</evidence>
<comment type="caution">
    <text evidence="2">The sequence shown here is derived from an EMBL/GenBank/DDBJ whole genome shotgun (WGS) entry which is preliminary data.</text>
</comment>
<proteinExistence type="predicted"/>